<gene>
    <name evidence="6" type="ORF">SAMN06265173_1081</name>
</gene>
<dbReference type="PROSITE" id="PS50977">
    <property type="entry name" value="HTH_TETR_2"/>
    <property type="match status" value="1"/>
</dbReference>
<dbReference type="Gene3D" id="1.10.357.10">
    <property type="entry name" value="Tetracycline Repressor, domain 2"/>
    <property type="match status" value="1"/>
</dbReference>
<evidence type="ECO:0000256" key="3">
    <source>
        <dbReference type="ARBA" id="ARBA00023163"/>
    </source>
</evidence>
<keyword evidence="7" id="KW-1185">Reference proteome</keyword>
<dbReference type="InterPro" id="IPR001647">
    <property type="entry name" value="HTH_TetR"/>
</dbReference>
<dbReference type="InterPro" id="IPR009057">
    <property type="entry name" value="Homeodomain-like_sf"/>
</dbReference>
<feature type="domain" description="HTH tetR-type" evidence="5">
    <location>
        <begin position="33"/>
        <end position="93"/>
    </location>
</feature>
<dbReference type="InterPro" id="IPR050109">
    <property type="entry name" value="HTH-type_TetR-like_transc_reg"/>
</dbReference>
<dbReference type="RefSeq" id="WP_185958973.1">
    <property type="nucleotide sequence ID" value="NZ_FXTO01000008.1"/>
</dbReference>
<dbReference type="Gene3D" id="1.10.10.60">
    <property type="entry name" value="Homeodomain-like"/>
    <property type="match status" value="1"/>
</dbReference>
<dbReference type="SUPFAM" id="SSF46689">
    <property type="entry name" value="Homeodomain-like"/>
    <property type="match status" value="1"/>
</dbReference>
<name>A0A521CW91_9RHOB</name>
<dbReference type="AlphaFoldDB" id="A0A521CW91"/>
<evidence type="ECO:0000256" key="1">
    <source>
        <dbReference type="ARBA" id="ARBA00023015"/>
    </source>
</evidence>
<evidence type="ECO:0000256" key="2">
    <source>
        <dbReference type="ARBA" id="ARBA00023125"/>
    </source>
</evidence>
<keyword evidence="2 4" id="KW-0238">DNA-binding</keyword>
<proteinExistence type="predicted"/>
<keyword evidence="3" id="KW-0804">Transcription</keyword>
<feature type="DNA-binding region" description="H-T-H motif" evidence="4">
    <location>
        <begin position="56"/>
        <end position="75"/>
    </location>
</feature>
<evidence type="ECO:0000256" key="4">
    <source>
        <dbReference type="PROSITE-ProRule" id="PRU00335"/>
    </source>
</evidence>
<evidence type="ECO:0000259" key="5">
    <source>
        <dbReference type="PROSITE" id="PS50977"/>
    </source>
</evidence>
<dbReference type="EMBL" id="FXTO01000008">
    <property type="protein sequence ID" value="SMO63707.1"/>
    <property type="molecule type" value="Genomic_DNA"/>
</dbReference>
<dbReference type="GO" id="GO:0000976">
    <property type="term" value="F:transcription cis-regulatory region binding"/>
    <property type="evidence" value="ECO:0007669"/>
    <property type="project" value="TreeGrafter"/>
</dbReference>
<dbReference type="GO" id="GO:0003700">
    <property type="term" value="F:DNA-binding transcription factor activity"/>
    <property type="evidence" value="ECO:0007669"/>
    <property type="project" value="TreeGrafter"/>
</dbReference>
<protein>
    <submittedName>
        <fullName evidence="6">Transcriptional regulator, TetR family</fullName>
    </submittedName>
</protein>
<dbReference type="Proteomes" id="UP000316030">
    <property type="component" value="Unassembled WGS sequence"/>
</dbReference>
<keyword evidence="1" id="KW-0805">Transcription regulation</keyword>
<accession>A0A521CW91</accession>
<evidence type="ECO:0000313" key="7">
    <source>
        <dbReference type="Proteomes" id="UP000316030"/>
    </source>
</evidence>
<evidence type="ECO:0000313" key="6">
    <source>
        <dbReference type="EMBL" id="SMO63707.1"/>
    </source>
</evidence>
<dbReference type="Pfam" id="PF00440">
    <property type="entry name" value="TetR_N"/>
    <property type="match status" value="1"/>
</dbReference>
<dbReference type="PANTHER" id="PTHR30055">
    <property type="entry name" value="HTH-TYPE TRANSCRIPTIONAL REGULATOR RUTR"/>
    <property type="match status" value="1"/>
</dbReference>
<dbReference type="PANTHER" id="PTHR30055:SF234">
    <property type="entry name" value="HTH-TYPE TRANSCRIPTIONAL REGULATOR BETI"/>
    <property type="match status" value="1"/>
</dbReference>
<organism evidence="6 7">
    <name type="scientific">Thalassovita litoralis</name>
    <dbReference type="NCBI Taxonomy" id="1010611"/>
    <lineage>
        <taxon>Bacteria</taxon>
        <taxon>Pseudomonadati</taxon>
        <taxon>Pseudomonadota</taxon>
        <taxon>Alphaproteobacteria</taxon>
        <taxon>Rhodobacterales</taxon>
        <taxon>Roseobacteraceae</taxon>
        <taxon>Thalassovita</taxon>
    </lineage>
</organism>
<dbReference type="InterPro" id="IPR036271">
    <property type="entry name" value="Tet_transcr_reg_TetR-rel_C_sf"/>
</dbReference>
<sequence>MNGFSAQAVERRHGQSEFCVWLAGDRASLRKGERTRKDLMVTCAELLASEPFDRLTVSGLCKAAGVAHGTFYVYFDNLNTLLAEVLGYFVDYVQIHMRSAARQGGDPVRATTAAYYALFKANAGLMKCLVIGIDAFPEARAAFQRLNNEWAKTVVYSVKRQNQAGHSAEDEMMRRAYALGGMVDQYLTGLFVAEDPWIASISQDSEAVISTLTDIWMKGMKE</sequence>
<reference evidence="6 7" key="1">
    <citation type="submission" date="2017-05" db="EMBL/GenBank/DDBJ databases">
        <authorList>
            <person name="Varghese N."/>
            <person name="Submissions S."/>
        </authorList>
    </citation>
    <scope>NUCLEOTIDE SEQUENCE [LARGE SCALE GENOMIC DNA]</scope>
    <source>
        <strain evidence="6 7">DSM 29506</strain>
    </source>
</reference>
<dbReference type="SUPFAM" id="SSF48498">
    <property type="entry name" value="Tetracyclin repressor-like, C-terminal domain"/>
    <property type="match status" value="1"/>
</dbReference>